<evidence type="ECO:0000256" key="3">
    <source>
        <dbReference type="SAM" id="MobiDB-lite"/>
    </source>
</evidence>
<feature type="compositionally biased region" description="Basic and acidic residues" evidence="3">
    <location>
        <begin position="179"/>
        <end position="191"/>
    </location>
</feature>
<feature type="region of interest" description="Disordered" evidence="3">
    <location>
        <begin position="740"/>
        <end position="760"/>
    </location>
</feature>
<dbReference type="SUPFAM" id="SSF75011">
    <property type="entry name" value="3-carboxy-cis,cis-mucoante lactonizing enzyme"/>
    <property type="match status" value="1"/>
</dbReference>
<feature type="repeat" description="NHL" evidence="2">
    <location>
        <begin position="1430"/>
        <end position="1473"/>
    </location>
</feature>
<feature type="repeat" description="NHL" evidence="2">
    <location>
        <begin position="1527"/>
        <end position="1565"/>
    </location>
</feature>
<dbReference type="FunFam" id="2.120.10.30:FF:000064">
    <property type="entry name" value="Uncharacterized protein"/>
    <property type="match status" value="1"/>
</dbReference>
<dbReference type="PANTHER" id="PTHR24104:SF50">
    <property type="entry name" value="SMP-30_GLUCONOLACTONASE_LRE-LIKE REGION DOMAIN-CONTAINING PROTEIN"/>
    <property type="match status" value="1"/>
</dbReference>
<feature type="compositionally biased region" description="Polar residues" evidence="3">
    <location>
        <begin position="797"/>
        <end position="806"/>
    </location>
</feature>
<dbReference type="Gene3D" id="1.20.5.340">
    <property type="match status" value="1"/>
</dbReference>
<sequence>MEREEEEGDAEAGTTIMPPPHLSPHTGQRFSQDVGVCGGVGKHLSRDGSASQADGEGEAAAEDESYARVIFAGAKPLEKPSGVNEEGNCKMMRVPASFETKPTDNKPQAEVVITCKRMPVPYVSFESKHQTGEKPKAAVAITCKDGVAKREPTVSKSPGGAEIDAAGGIEATHPPGAAHAERFIGTEKHGSPPETPTTPAYGVVVGPASGPKLHDGVGSLDTPPETTAVDEGEAEPTPGPKRSSGARPLDPPQDNEATAGNGADERPKRSSGTEAPHTLQNNEAAAGNGEDERPKHSSGARSLDPPQDNEATAGNGVDERPKRSSGKIAPYTAKQRGRRRGARSLDPPQDNEATADNGADERPKRSSGARLLDTPPENEATAADDGKAGHGTRPKRPISDGPSDTLLHETPAGDGLKAGPQHALRSLGAWPLRTPPVTEINAGYETAAGPAPGPQRATRPSGAVPQDTPAGSENTVGDGLGAAPAPGPQRGLRSLGAWPLHTPPVTENTDGDGLGAAPAPGPQHALRSLGAWPLRTPPVTETNAGYETAAGPVPGPQRATRPNGAVPHETPAGSENTVGDGLGAAPAPGPQRGLRSLGAWPLHTPPVTENTDGDGLGAAPAPGPQHALRSLGAWPLRTPPVTETNAGYETAAGPVPGPQRATRPNGAVPHETPAGSENTVGDGLGAAPAPGPQRGLRSLGAWPLHTPPVTENTDGDGLGAGPAPGPQHALRSLGAWPLRTPPETETNAGYETAAGPAPGPQRGLRSLGAWPLHTPPVTQAPTGDGQEAGPATVDGPDSSSATGISTDKTTVIGRVLRRMTSCPRPVCLVVTAVAMATLIAAIFIWMYLGSQHATGHVIWLTPDSGVEGTGMVGTEMTWTGSGSAGNPEATTKPTGTGSGSTGKPEATTKPTGIGSGSTGTSQTTNATGSGNNSTGTPEAINPTGSGNSSTSIPEATKMSGTGSGSESTRTPEATKAAATAATTYKTTVAAGGDEGVANETIVFAIPELSDMGLPLPAGGASVSDGQELFLSLTMAKRVKVYSLTGVPLREFRTVDGPGGLPMVYSLTGVPLREFRTVDGPGGLPTVYSLTGVPLREFRTVDGPGGAPTVTPEDLAVDAAGHVWVVGNVEARTVVVRYNRLGRALSGFRLGGLFFNWRGIATDRAEGTVLVTGSGWSAVQVAAVGDEGVANETIVFAIPELSDMGLPLPAGGASVSDGQELFLSLTMAKRVKAYSLTGVPLREFRTVDGPGWAADSNPGGPGFVYSLTGVPLREFRTVDGPVGLPTVYSLTGVPLREFRTLDGPDGAPTVTQQDLTVDTAGHVWVVGNVEARTVVVRYNRLGRALSGFRLGGLFFNWRGIATDRAEGTVLVTGSGWSAVQVYRPDGSLVRKFGGREIGAPLRVAVNGRGRVFVSDGNNHIISVFTRHGFPIRRIGGQGSADGFLSRPQGLCLDRAGKLIVADRDNKRVQTAPGSSSWQTGITSGSRGAGNLIVVDRDNRRVQVGEDGIDSRNLRVDSVKFRVDSGKGSSSAGSEGAADGFLSRPQGLCVDPAGRIIVSDRDNRRVQGRFRGVKGRFRGVKGRFREVKGRFREVKGRFRGVKGRFREVKGRFRKVKGRFREVKGRFREVKGRFRGVKGRFREVKGRFREVKGRLREVKGRLREGFLIRRIGGQGSAEGFLSRPQGLCLHRAGRIIVADRDNRRVQVFSPRGQHVRTFRTAGFPLAVAVGPSGQLVVTMDFYGLIYIYPTY</sequence>
<dbReference type="PANTHER" id="PTHR24104">
    <property type="entry name" value="E3 UBIQUITIN-PROTEIN LIGASE NHLRC1-RELATED"/>
    <property type="match status" value="1"/>
</dbReference>
<feature type="repeat" description="NHL" evidence="2">
    <location>
        <begin position="1665"/>
        <end position="1708"/>
    </location>
</feature>
<feature type="region of interest" description="Disordered" evidence="3">
    <location>
        <begin position="870"/>
        <end position="978"/>
    </location>
</feature>
<evidence type="ECO:0000313" key="4">
    <source>
        <dbReference type="EMBL" id="EEN47487.1"/>
    </source>
</evidence>
<gene>
    <name evidence="4" type="ORF">BRAFLDRAFT_105246</name>
</gene>
<dbReference type="eggNOG" id="KOG4725">
    <property type="taxonomic scope" value="Eukaryota"/>
</dbReference>
<dbReference type="SUPFAM" id="SSF63829">
    <property type="entry name" value="Calcium-dependent phosphotriesterase"/>
    <property type="match status" value="1"/>
</dbReference>
<feature type="region of interest" description="Disordered" evidence="3">
    <location>
        <begin position="1"/>
        <end position="63"/>
    </location>
</feature>
<feature type="compositionally biased region" description="Low complexity" evidence="3">
    <location>
        <begin position="159"/>
        <end position="171"/>
    </location>
</feature>
<dbReference type="InParanoid" id="C3ZIX1"/>
<feature type="repeat" description="NHL" evidence="2">
    <location>
        <begin position="1385"/>
        <end position="1426"/>
    </location>
</feature>
<accession>C3ZIX1</accession>
<dbReference type="InterPro" id="IPR001258">
    <property type="entry name" value="NHL_repeat"/>
</dbReference>
<dbReference type="PROSITE" id="PS51125">
    <property type="entry name" value="NHL"/>
    <property type="match status" value="4"/>
</dbReference>
<dbReference type="Gene3D" id="2.120.10.30">
    <property type="entry name" value="TolB, C-terminal domain"/>
    <property type="match status" value="4"/>
</dbReference>
<organism>
    <name type="scientific">Branchiostoma floridae</name>
    <name type="common">Florida lancelet</name>
    <name type="synonym">Amphioxus</name>
    <dbReference type="NCBI Taxonomy" id="7739"/>
    <lineage>
        <taxon>Eukaryota</taxon>
        <taxon>Metazoa</taxon>
        <taxon>Chordata</taxon>
        <taxon>Cephalochordata</taxon>
        <taxon>Leptocardii</taxon>
        <taxon>Amphioxiformes</taxon>
        <taxon>Branchiostomatidae</taxon>
        <taxon>Branchiostoma</taxon>
    </lineage>
</organism>
<evidence type="ECO:0000256" key="2">
    <source>
        <dbReference type="PROSITE-ProRule" id="PRU00504"/>
    </source>
</evidence>
<evidence type="ECO:0000256" key="1">
    <source>
        <dbReference type="ARBA" id="ARBA00022737"/>
    </source>
</evidence>
<feature type="compositionally biased region" description="Polar residues" evidence="3">
    <location>
        <begin position="270"/>
        <end position="283"/>
    </location>
</feature>
<reference evidence="4" key="1">
    <citation type="journal article" date="2008" name="Nature">
        <title>The amphioxus genome and the evolution of the chordate karyotype.</title>
        <authorList>
            <consortium name="US DOE Joint Genome Institute (JGI-PGF)"/>
            <person name="Putnam N.H."/>
            <person name="Butts T."/>
            <person name="Ferrier D.E.K."/>
            <person name="Furlong R.F."/>
            <person name="Hellsten U."/>
            <person name="Kawashima T."/>
            <person name="Robinson-Rechavi M."/>
            <person name="Shoguchi E."/>
            <person name="Terry A."/>
            <person name="Yu J.-K."/>
            <person name="Benito-Gutierrez E.L."/>
            <person name="Dubchak I."/>
            <person name="Garcia-Fernandez J."/>
            <person name="Gibson-Brown J.J."/>
            <person name="Grigoriev I.V."/>
            <person name="Horton A.C."/>
            <person name="de Jong P.J."/>
            <person name="Jurka J."/>
            <person name="Kapitonov V.V."/>
            <person name="Kohara Y."/>
            <person name="Kuroki Y."/>
            <person name="Lindquist E."/>
            <person name="Lucas S."/>
            <person name="Osoegawa K."/>
            <person name="Pennacchio L.A."/>
            <person name="Salamov A.A."/>
            <person name="Satou Y."/>
            <person name="Sauka-Spengler T."/>
            <person name="Schmutz J."/>
            <person name="Shin-I T."/>
            <person name="Toyoda A."/>
            <person name="Bronner-Fraser M."/>
            <person name="Fujiyama A."/>
            <person name="Holland L.Z."/>
            <person name="Holland P.W.H."/>
            <person name="Satoh N."/>
            <person name="Rokhsar D.S."/>
        </authorList>
    </citation>
    <scope>NUCLEOTIDE SEQUENCE [LARGE SCALE GENOMIC DNA]</scope>
    <source>
        <strain evidence="4">S238N-H82</strain>
        <tissue evidence="4">Testes</tissue>
    </source>
</reference>
<keyword evidence="1" id="KW-0677">Repeat</keyword>
<feature type="region of interest" description="Disordered" evidence="3">
    <location>
        <begin position="150"/>
        <end position="727"/>
    </location>
</feature>
<feature type="compositionally biased region" description="Low complexity" evidence="3">
    <location>
        <begin position="890"/>
        <end position="936"/>
    </location>
</feature>
<dbReference type="CDD" id="cd05819">
    <property type="entry name" value="NHL"/>
    <property type="match status" value="1"/>
</dbReference>
<feature type="region of interest" description="Disordered" evidence="3">
    <location>
        <begin position="774"/>
        <end position="806"/>
    </location>
</feature>
<dbReference type="InterPro" id="IPR050952">
    <property type="entry name" value="TRIM-NHL_E3_ligases"/>
</dbReference>
<protein>
    <submittedName>
        <fullName evidence="4">Uncharacterized protein</fullName>
    </submittedName>
</protein>
<feature type="compositionally biased region" description="Polar residues" evidence="3">
    <location>
        <begin position="942"/>
        <end position="953"/>
    </location>
</feature>
<dbReference type="InterPro" id="IPR011042">
    <property type="entry name" value="6-blade_b-propeller_TolB-like"/>
</dbReference>
<dbReference type="eggNOG" id="KOG2177">
    <property type="taxonomic scope" value="Eukaryota"/>
</dbReference>
<dbReference type="Pfam" id="PF01436">
    <property type="entry name" value="NHL"/>
    <property type="match status" value="3"/>
</dbReference>
<name>C3ZIX1_BRAFL</name>
<feature type="compositionally biased region" description="Acidic residues" evidence="3">
    <location>
        <begin position="1"/>
        <end position="10"/>
    </location>
</feature>
<feature type="compositionally biased region" description="Low complexity" evidence="3">
    <location>
        <begin position="964"/>
        <end position="978"/>
    </location>
</feature>
<dbReference type="FunFam" id="2.120.10.30:FF:000254">
    <property type="entry name" value="Uncharacterized protein"/>
    <property type="match status" value="1"/>
</dbReference>
<dbReference type="EMBL" id="GG666630">
    <property type="protein sequence ID" value="EEN47487.1"/>
    <property type="molecule type" value="Genomic_DNA"/>
</dbReference>
<proteinExistence type="predicted"/>